<comment type="caution">
    <text evidence="4">The sequence shown here is derived from an EMBL/GenBank/DDBJ whole genome shotgun (WGS) entry which is preliminary data.</text>
</comment>
<feature type="domain" description="Helicase ATP-binding" evidence="2">
    <location>
        <begin position="188"/>
        <end position="346"/>
    </location>
</feature>
<dbReference type="InterPro" id="IPR050496">
    <property type="entry name" value="SNF2_RAD54_helicase_repair"/>
</dbReference>
<dbReference type="InterPro" id="IPR000330">
    <property type="entry name" value="SNF2_N"/>
</dbReference>
<keyword evidence="1" id="KW-0378">Hydrolase</keyword>
<protein>
    <submittedName>
        <fullName evidence="4">DEAD/DEAH box helicase</fullName>
    </submittedName>
</protein>
<sequence length="638" mass="70211">MARWEIDGSELVLVADTGSVRRVTSSFVYNAMGVGSGFAQDAPDPRDDLPDLRFSKRGLSISFSASFHDGKFSLLPKASKLGKSVPLGKLPIPLPDHVIAGGVWYFINDDVALLNEILADVGISSFGPISLVQYLQLVTMDHAGECVSINDDLVDIAKRSSSFSDSTVPPLLNAKLYPYQLTGYGWLRFMAEQADGCVLGDEMGLGKTLQVIALLLARHDEGRQTSLVIAPVSLLENWRREFARFAPTLDVFIHHGSDRPGWVKTLETHDVVVMSYGTAISDLGMLAMGNWDVLVLDEAQAIKNPDSRRSISIKRIPRAFGIAVSGTPFENHVLDVWSLFNFVEPPLLGDRDGFTAEYPDNLEGAAKLEGNISPFILRRTVSEVADDLPMKTVINVPLTPLDSEAEAYEEIRRLVVEEVGEAGATLASLTRLRMFCTHPIVLDDSLGVAEKALPPDPSSVSSKYSYLCTLLEEIFLRGEKVLIFTSYRRMFALLNRDLPSRFGVSVFEINGSTEPKLRQSVVDEFSAQEQPSVLVLNPTAAGTGLNITAACNVIHYNLEWNPAKEDQATARAYRRGQERPVMVYRLFYAGTVEESIKERMDLKREMAGKAIVGTDGDRADREAIIRALSLSPIRSQGQ</sequence>
<dbReference type="Gene3D" id="3.40.50.300">
    <property type="entry name" value="P-loop containing nucleotide triphosphate hydrolases"/>
    <property type="match status" value="1"/>
</dbReference>
<dbReference type="SMART" id="SM00487">
    <property type="entry name" value="DEXDc"/>
    <property type="match status" value="1"/>
</dbReference>
<dbReference type="AlphaFoldDB" id="A0A9D1ZAY4"/>
<dbReference type="InterPro" id="IPR038718">
    <property type="entry name" value="SNF2-like_sf"/>
</dbReference>
<dbReference type="CDD" id="cd18793">
    <property type="entry name" value="SF2_C_SNF"/>
    <property type="match status" value="1"/>
</dbReference>
<dbReference type="GO" id="GO:0004386">
    <property type="term" value="F:helicase activity"/>
    <property type="evidence" value="ECO:0007669"/>
    <property type="project" value="UniProtKB-KW"/>
</dbReference>
<dbReference type="InterPro" id="IPR001650">
    <property type="entry name" value="Helicase_C-like"/>
</dbReference>
<name>A0A9D1ZAY4_9ACTN</name>
<accession>A0A9D1ZAY4</accession>
<dbReference type="PANTHER" id="PTHR45629:SF7">
    <property type="entry name" value="DNA EXCISION REPAIR PROTEIN ERCC-6-RELATED"/>
    <property type="match status" value="1"/>
</dbReference>
<evidence type="ECO:0000259" key="3">
    <source>
        <dbReference type="PROSITE" id="PS51194"/>
    </source>
</evidence>
<dbReference type="GO" id="GO:0005524">
    <property type="term" value="F:ATP binding"/>
    <property type="evidence" value="ECO:0007669"/>
    <property type="project" value="InterPro"/>
</dbReference>
<dbReference type="PROSITE" id="PS51192">
    <property type="entry name" value="HELICASE_ATP_BIND_1"/>
    <property type="match status" value="1"/>
</dbReference>
<organism evidence="4 5">
    <name type="scientific">Candidatus Olsenella excrementavium</name>
    <dbReference type="NCBI Taxonomy" id="2838709"/>
    <lineage>
        <taxon>Bacteria</taxon>
        <taxon>Bacillati</taxon>
        <taxon>Actinomycetota</taxon>
        <taxon>Coriobacteriia</taxon>
        <taxon>Coriobacteriales</taxon>
        <taxon>Atopobiaceae</taxon>
        <taxon>Olsenella</taxon>
    </lineage>
</organism>
<evidence type="ECO:0000256" key="1">
    <source>
        <dbReference type="ARBA" id="ARBA00022801"/>
    </source>
</evidence>
<dbReference type="SMART" id="SM00490">
    <property type="entry name" value="HELICc"/>
    <property type="match status" value="1"/>
</dbReference>
<dbReference type="Pfam" id="PF00176">
    <property type="entry name" value="SNF2-rel_dom"/>
    <property type="match status" value="1"/>
</dbReference>
<dbReference type="GO" id="GO:0016787">
    <property type="term" value="F:hydrolase activity"/>
    <property type="evidence" value="ECO:0007669"/>
    <property type="project" value="UniProtKB-KW"/>
</dbReference>
<reference evidence="4" key="1">
    <citation type="journal article" date="2021" name="PeerJ">
        <title>Extensive microbial diversity within the chicken gut microbiome revealed by metagenomics and culture.</title>
        <authorList>
            <person name="Gilroy R."/>
            <person name="Ravi A."/>
            <person name="Getino M."/>
            <person name="Pursley I."/>
            <person name="Horton D.L."/>
            <person name="Alikhan N.F."/>
            <person name="Baker D."/>
            <person name="Gharbi K."/>
            <person name="Hall N."/>
            <person name="Watson M."/>
            <person name="Adriaenssens E.M."/>
            <person name="Foster-Nyarko E."/>
            <person name="Jarju S."/>
            <person name="Secka A."/>
            <person name="Antonio M."/>
            <person name="Oren A."/>
            <person name="Chaudhuri R.R."/>
            <person name="La Ragione R."/>
            <person name="Hildebrand F."/>
            <person name="Pallen M.J."/>
        </authorList>
    </citation>
    <scope>NUCLEOTIDE SEQUENCE</scope>
    <source>
        <strain evidence="4">ChiHjej10B9-743</strain>
    </source>
</reference>
<dbReference type="EMBL" id="DXCP01000037">
    <property type="protein sequence ID" value="HIY79804.1"/>
    <property type="molecule type" value="Genomic_DNA"/>
</dbReference>
<keyword evidence="4" id="KW-0067">ATP-binding</keyword>
<reference evidence="4" key="2">
    <citation type="submission" date="2021-04" db="EMBL/GenBank/DDBJ databases">
        <authorList>
            <person name="Gilroy R."/>
        </authorList>
    </citation>
    <scope>NUCLEOTIDE SEQUENCE</scope>
    <source>
        <strain evidence="4">ChiHjej10B9-743</strain>
    </source>
</reference>
<keyword evidence="4" id="KW-0547">Nucleotide-binding</keyword>
<dbReference type="Proteomes" id="UP000824133">
    <property type="component" value="Unassembled WGS sequence"/>
</dbReference>
<keyword evidence="4" id="KW-0347">Helicase</keyword>
<dbReference type="InterPro" id="IPR049730">
    <property type="entry name" value="SNF2/RAD54-like_C"/>
</dbReference>
<dbReference type="PROSITE" id="PS51194">
    <property type="entry name" value="HELICASE_CTER"/>
    <property type="match status" value="1"/>
</dbReference>
<dbReference type="InterPro" id="IPR027417">
    <property type="entry name" value="P-loop_NTPase"/>
</dbReference>
<evidence type="ECO:0000259" key="2">
    <source>
        <dbReference type="PROSITE" id="PS51192"/>
    </source>
</evidence>
<dbReference type="PANTHER" id="PTHR45629">
    <property type="entry name" value="SNF2/RAD54 FAMILY MEMBER"/>
    <property type="match status" value="1"/>
</dbReference>
<proteinExistence type="predicted"/>
<dbReference type="SUPFAM" id="SSF52540">
    <property type="entry name" value="P-loop containing nucleoside triphosphate hydrolases"/>
    <property type="match status" value="2"/>
</dbReference>
<gene>
    <name evidence="4" type="ORF">IAA42_05150</name>
</gene>
<evidence type="ECO:0000313" key="5">
    <source>
        <dbReference type="Proteomes" id="UP000824133"/>
    </source>
</evidence>
<feature type="domain" description="Helicase C-terminal" evidence="3">
    <location>
        <begin position="466"/>
        <end position="625"/>
    </location>
</feature>
<dbReference type="InterPro" id="IPR014001">
    <property type="entry name" value="Helicase_ATP-bd"/>
</dbReference>
<evidence type="ECO:0000313" key="4">
    <source>
        <dbReference type="EMBL" id="HIY79804.1"/>
    </source>
</evidence>
<dbReference type="Gene3D" id="3.40.50.10810">
    <property type="entry name" value="Tandem AAA-ATPase domain"/>
    <property type="match status" value="1"/>
</dbReference>
<dbReference type="GO" id="GO:0015616">
    <property type="term" value="F:DNA translocase activity"/>
    <property type="evidence" value="ECO:0007669"/>
    <property type="project" value="TreeGrafter"/>
</dbReference>
<dbReference type="Pfam" id="PF00271">
    <property type="entry name" value="Helicase_C"/>
    <property type="match status" value="1"/>
</dbReference>